<comment type="caution">
    <text evidence="2">The sequence shown here is derived from an EMBL/GenBank/DDBJ whole genome shotgun (WGS) entry which is preliminary data.</text>
</comment>
<dbReference type="AlphaFoldDB" id="A0A9P7BDE2"/>
<sequence>MSRGKNLLLQDIYKDRNDLNFTTAQESYREFMVAFPSALAELTIQEELKQTTLFQIVDMIDVTKSIVSSIETLQFIVDANESYQDKQRGNGKQVPRRAVQNVETDNGNNDGLVNDSYAPTGNNLYKFTLQDCYGNLCYAYEKEPLHLRNKNDIFFPVKLGSKIIVYKKTKIMFNTLHLTNHNIKYLAGSIDRLRYNAEQRILKGLKEEINYQG</sequence>
<gene>
    <name evidence="2" type="ORF">C6P40_003400</name>
</gene>
<reference evidence="2" key="1">
    <citation type="submission" date="2020-11" db="EMBL/GenBank/DDBJ databases">
        <title>Kefir isolates.</title>
        <authorList>
            <person name="Marcisauskas S."/>
            <person name="Kim Y."/>
            <person name="Blasche S."/>
        </authorList>
    </citation>
    <scope>NUCLEOTIDE SEQUENCE</scope>
    <source>
        <strain evidence="2">Olga-1</strain>
    </source>
</reference>
<organism evidence="2 3">
    <name type="scientific">Pichia californica</name>
    <dbReference type="NCBI Taxonomy" id="460514"/>
    <lineage>
        <taxon>Eukaryota</taxon>
        <taxon>Fungi</taxon>
        <taxon>Dikarya</taxon>
        <taxon>Ascomycota</taxon>
        <taxon>Saccharomycotina</taxon>
        <taxon>Pichiomycetes</taxon>
        <taxon>Pichiales</taxon>
        <taxon>Pichiaceae</taxon>
        <taxon>Pichia</taxon>
    </lineage>
</organism>
<accession>A0A9P7BDE2</accession>
<dbReference type="Pfam" id="PF08585">
    <property type="entry name" value="RMI1_N_C"/>
    <property type="match status" value="1"/>
</dbReference>
<evidence type="ECO:0000259" key="1">
    <source>
        <dbReference type="Pfam" id="PF08585"/>
    </source>
</evidence>
<protein>
    <recommendedName>
        <fullName evidence="1">RecQ mediated genome instability protein 1 OB-fold domain-containing protein</fullName>
    </recommendedName>
</protein>
<evidence type="ECO:0000313" key="3">
    <source>
        <dbReference type="Proteomes" id="UP000697127"/>
    </source>
</evidence>
<keyword evidence="3" id="KW-1185">Reference proteome</keyword>
<dbReference type="EMBL" id="PUHW01000381">
    <property type="protein sequence ID" value="KAG0686776.1"/>
    <property type="molecule type" value="Genomic_DNA"/>
</dbReference>
<dbReference type="Gene3D" id="2.40.50.770">
    <property type="entry name" value="RecQ-mediated genome instability protein Rmi1, C-terminal domain"/>
    <property type="match status" value="1"/>
</dbReference>
<dbReference type="OrthoDB" id="341511at2759"/>
<dbReference type="InterPro" id="IPR013894">
    <property type="entry name" value="RMI1_OB"/>
</dbReference>
<name>A0A9P7BDE2_9ASCO</name>
<dbReference type="Proteomes" id="UP000697127">
    <property type="component" value="Unassembled WGS sequence"/>
</dbReference>
<feature type="domain" description="RecQ mediated genome instability protein 1 OB-fold" evidence="1">
    <location>
        <begin position="36"/>
        <end position="198"/>
    </location>
</feature>
<dbReference type="InterPro" id="IPR042470">
    <property type="entry name" value="RMI1_N_C_sf"/>
</dbReference>
<evidence type="ECO:0000313" key="2">
    <source>
        <dbReference type="EMBL" id="KAG0686776.1"/>
    </source>
</evidence>
<proteinExistence type="predicted"/>